<reference evidence="2" key="1">
    <citation type="submission" date="2018-11" db="EMBL/GenBank/DDBJ databases">
        <authorList>
            <person name="Alioto T."/>
            <person name="Alioto T."/>
        </authorList>
    </citation>
    <scope>NUCLEOTIDE SEQUENCE</scope>
</reference>
<dbReference type="Pfam" id="PF20791">
    <property type="entry name" value="Acyl-ACP_TE_C"/>
    <property type="match status" value="1"/>
</dbReference>
<proteinExistence type="predicted"/>
<accession>A0A8B6EKB0</accession>
<dbReference type="Proteomes" id="UP000596742">
    <property type="component" value="Unassembled WGS sequence"/>
</dbReference>
<evidence type="ECO:0000313" key="3">
    <source>
        <dbReference type="Proteomes" id="UP000596742"/>
    </source>
</evidence>
<protein>
    <recommendedName>
        <fullName evidence="1">Acyl-ACP thioesterase-like C-terminal domain-containing protein</fullName>
    </recommendedName>
</protein>
<sequence>MAQQLVRDETTCIEVLAYGVPFNYDDRSGNWTPWNLSIFLDGAELQAAETMVFMDGKKWSNENKIFVRLRQVMVMNPEVFKYNHMTRTKLQITKTLEKVGTTSLIFRTKLKDVNTETILVDRYMMVVGMNASSRRPEKHADWFIQKYSGLKNTEVPLMTKSEIPTPPLNCFTQTLVVRYSDLDFNYHTNQSVYIKICHDCAAAACNSKKLLPFEGDISLYPILFIDVRYLGETLAEDKLFINVWQDDADLSTLKFVIYKDERKVNYTVMKLDLQKSNSNSQSKL</sequence>
<feature type="domain" description="Acyl-ACP thioesterase-like C-terminal" evidence="1">
    <location>
        <begin position="172"/>
        <end position="204"/>
    </location>
</feature>
<dbReference type="AlphaFoldDB" id="A0A8B6EKB0"/>
<organism evidence="2 3">
    <name type="scientific">Mytilus galloprovincialis</name>
    <name type="common">Mediterranean mussel</name>
    <dbReference type="NCBI Taxonomy" id="29158"/>
    <lineage>
        <taxon>Eukaryota</taxon>
        <taxon>Metazoa</taxon>
        <taxon>Spiralia</taxon>
        <taxon>Lophotrochozoa</taxon>
        <taxon>Mollusca</taxon>
        <taxon>Bivalvia</taxon>
        <taxon>Autobranchia</taxon>
        <taxon>Pteriomorphia</taxon>
        <taxon>Mytilida</taxon>
        <taxon>Mytiloidea</taxon>
        <taxon>Mytilidae</taxon>
        <taxon>Mytilinae</taxon>
        <taxon>Mytilus</taxon>
    </lineage>
</organism>
<dbReference type="PANTHER" id="PTHR34487">
    <property type="entry name" value="ACYL-ACP THIOESTERASE"/>
    <property type="match status" value="1"/>
</dbReference>
<dbReference type="InterPro" id="IPR049427">
    <property type="entry name" value="Acyl-ACP_TE_C"/>
</dbReference>
<evidence type="ECO:0000313" key="2">
    <source>
        <dbReference type="EMBL" id="VDI35630.1"/>
    </source>
</evidence>
<dbReference type="SUPFAM" id="SSF54637">
    <property type="entry name" value="Thioesterase/thiol ester dehydrase-isomerase"/>
    <property type="match status" value="1"/>
</dbReference>
<dbReference type="InterPro" id="IPR029069">
    <property type="entry name" value="HotDog_dom_sf"/>
</dbReference>
<gene>
    <name evidence="2" type="ORF">MGAL_10B047595</name>
</gene>
<evidence type="ECO:0000259" key="1">
    <source>
        <dbReference type="Pfam" id="PF20791"/>
    </source>
</evidence>
<keyword evidence="3" id="KW-1185">Reference proteome</keyword>
<comment type="caution">
    <text evidence="2">The sequence shown here is derived from an EMBL/GenBank/DDBJ whole genome shotgun (WGS) entry which is preliminary data.</text>
</comment>
<dbReference type="OrthoDB" id="5975054at2759"/>
<dbReference type="EMBL" id="UYJE01005265">
    <property type="protein sequence ID" value="VDI35630.1"/>
    <property type="molecule type" value="Genomic_DNA"/>
</dbReference>
<dbReference type="Gene3D" id="3.10.129.10">
    <property type="entry name" value="Hotdog Thioesterase"/>
    <property type="match status" value="1"/>
</dbReference>
<name>A0A8B6EKB0_MYTGA</name>
<dbReference type="PANTHER" id="PTHR34487:SF1">
    <property type="entry name" value="ACYL-ACP THIOESTERASE"/>
    <property type="match status" value="1"/>
</dbReference>